<proteinExistence type="inferred from homology"/>
<feature type="compositionally biased region" description="Low complexity" evidence="4">
    <location>
        <begin position="35"/>
        <end position="68"/>
    </location>
</feature>
<dbReference type="Gramene" id="PNW78921">
    <property type="protein sequence ID" value="PNW78921"/>
    <property type="gene ID" value="CHLRE_09g394584v5"/>
</dbReference>
<dbReference type="PANTHER" id="PTHR31760">
    <property type="entry name" value="S-ADENOSYL-L-METHIONINE-DEPENDENT METHYLTRANSFERASES SUPERFAMILY PROTEIN"/>
    <property type="match status" value="1"/>
</dbReference>
<feature type="region of interest" description="Disordered" evidence="4">
    <location>
        <begin position="469"/>
        <end position="488"/>
    </location>
</feature>
<dbReference type="PANTHER" id="PTHR31760:SF0">
    <property type="entry name" value="S-ADENOSYL-L-METHIONINE-DEPENDENT METHYLTRANSFERASES SUPERFAMILY PROTEIN"/>
    <property type="match status" value="1"/>
</dbReference>
<evidence type="ECO:0008006" key="7">
    <source>
        <dbReference type="Google" id="ProtNLM"/>
    </source>
</evidence>
<dbReference type="GO" id="GO:0005829">
    <property type="term" value="C:cytosol"/>
    <property type="evidence" value="ECO:0000318"/>
    <property type="project" value="GO_Central"/>
</dbReference>
<evidence type="ECO:0000256" key="1">
    <source>
        <dbReference type="ARBA" id="ARBA00022490"/>
    </source>
</evidence>
<dbReference type="InParanoid" id="A0A2K3DEF6"/>
<dbReference type="CDD" id="cd02440">
    <property type="entry name" value="AdoMet_MTases"/>
    <property type="match status" value="1"/>
</dbReference>
<name>A0A2K3DEF6_CHLRE</name>
<dbReference type="GO" id="GO:0070043">
    <property type="term" value="F:rRNA (guanine-N7-)-methyltransferase activity"/>
    <property type="evidence" value="ECO:0000318"/>
    <property type="project" value="GO_Central"/>
</dbReference>
<evidence type="ECO:0000313" key="6">
    <source>
        <dbReference type="Proteomes" id="UP000006906"/>
    </source>
</evidence>
<dbReference type="NCBIfam" id="TIGR00138">
    <property type="entry name" value="rsmG_gidB"/>
    <property type="match status" value="1"/>
</dbReference>
<feature type="compositionally biased region" description="Polar residues" evidence="4">
    <location>
        <begin position="94"/>
        <end position="104"/>
    </location>
</feature>
<dbReference type="AlphaFoldDB" id="A0A2K3DEF6"/>
<protein>
    <recommendedName>
        <fullName evidence="7">Ribosomal RNA small subunit methyltransferase G</fullName>
    </recommendedName>
</protein>
<dbReference type="Gene3D" id="3.40.50.150">
    <property type="entry name" value="Vaccinia Virus protein VP39"/>
    <property type="match status" value="1"/>
</dbReference>
<dbReference type="HAMAP" id="MF_00074">
    <property type="entry name" value="16SrRNA_methyltr_G"/>
    <property type="match status" value="1"/>
</dbReference>
<evidence type="ECO:0000313" key="5">
    <source>
        <dbReference type="EMBL" id="PNW78921.1"/>
    </source>
</evidence>
<dbReference type="KEGG" id="cre:CHLRE_09g394584v5"/>
<dbReference type="OrthoDB" id="784548at2759"/>
<accession>A0A2K3DEF6</accession>
<feature type="compositionally biased region" description="Low complexity" evidence="4">
    <location>
        <begin position="120"/>
        <end position="170"/>
    </location>
</feature>
<reference evidence="5 6" key="1">
    <citation type="journal article" date="2007" name="Science">
        <title>The Chlamydomonas genome reveals the evolution of key animal and plant functions.</title>
        <authorList>
            <person name="Merchant S.S."/>
            <person name="Prochnik S.E."/>
            <person name="Vallon O."/>
            <person name="Harris E.H."/>
            <person name="Karpowicz S.J."/>
            <person name="Witman G.B."/>
            <person name="Terry A."/>
            <person name="Salamov A."/>
            <person name="Fritz-Laylin L.K."/>
            <person name="Marechal-Drouard L."/>
            <person name="Marshall W.F."/>
            <person name="Qu L.H."/>
            <person name="Nelson D.R."/>
            <person name="Sanderfoot A.A."/>
            <person name="Spalding M.H."/>
            <person name="Kapitonov V.V."/>
            <person name="Ren Q."/>
            <person name="Ferris P."/>
            <person name="Lindquist E."/>
            <person name="Shapiro H."/>
            <person name="Lucas S.M."/>
            <person name="Grimwood J."/>
            <person name="Schmutz J."/>
            <person name="Cardol P."/>
            <person name="Cerutti H."/>
            <person name="Chanfreau G."/>
            <person name="Chen C.L."/>
            <person name="Cognat V."/>
            <person name="Croft M.T."/>
            <person name="Dent R."/>
            <person name="Dutcher S."/>
            <person name="Fernandez E."/>
            <person name="Fukuzawa H."/>
            <person name="Gonzalez-Ballester D."/>
            <person name="Gonzalez-Halphen D."/>
            <person name="Hallmann A."/>
            <person name="Hanikenne M."/>
            <person name="Hippler M."/>
            <person name="Inwood W."/>
            <person name="Jabbari K."/>
            <person name="Kalanon M."/>
            <person name="Kuras R."/>
            <person name="Lefebvre P.A."/>
            <person name="Lemaire S.D."/>
            <person name="Lobanov A.V."/>
            <person name="Lohr M."/>
            <person name="Manuell A."/>
            <person name="Meier I."/>
            <person name="Mets L."/>
            <person name="Mittag M."/>
            <person name="Mittelmeier T."/>
            <person name="Moroney J.V."/>
            <person name="Moseley J."/>
            <person name="Napoli C."/>
            <person name="Nedelcu A.M."/>
            <person name="Niyogi K."/>
            <person name="Novoselov S.V."/>
            <person name="Paulsen I.T."/>
            <person name="Pazour G."/>
            <person name="Purton S."/>
            <person name="Ral J.P."/>
            <person name="Riano-Pachon D.M."/>
            <person name="Riekhof W."/>
            <person name="Rymarquis L."/>
            <person name="Schroda M."/>
            <person name="Stern D."/>
            <person name="Umen J."/>
            <person name="Willows R."/>
            <person name="Wilson N."/>
            <person name="Zimmer S.L."/>
            <person name="Allmer J."/>
            <person name="Balk J."/>
            <person name="Bisova K."/>
            <person name="Chen C.J."/>
            <person name="Elias M."/>
            <person name="Gendler K."/>
            <person name="Hauser C."/>
            <person name="Lamb M.R."/>
            <person name="Ledford H."/>
            <person name="Long J.C."/>
            <person name="Minagawa J."/>
            <person name="Page M.D."/>
            <person name="Pan J."/>
            <person name="Pootakham W."/>
            <person name="Roje S."/>
            <person name="Rose A."/>
            <person name="Stahlberg E."/>
            <person name="Terauchi A.M."/>
            <person name="Yang P."/>
            <person name="Ball S."/>
            <person name="Bowler C."/>
            <person name="Dieckmann C.L."/>
            <person name="Gladyshev V.N."/>
            <person name="Green P."/>
            <person name="Jorgensen R."/>
            <person name="Mayfield S."/>
            <person name="Mueller-Roeber B."/>
            <person name="Rajamani S."/>
            <person name="Sayre R.T."/>
            <person name="Brokstein P."/>
            <person name="Dubchak I."/>
            <person name="Goodstein D."/>
            <person name="Hornick L."/>
            <person name="Huang Y.W."/>
            <person name="Jhaveri J."/>
            <person name="Luo Y."/>
            <person name="Martinez D."/>
            <person name="Ngau W.C."/>
            <person name="Otillar B."/>
            <person name="Poliakov A."/>
            <person name="Porter A."/>
            <person name="Szajkowski L."/>
            <person name="Werner G."/>
            <person name="Zhou K."/>
            <person name="Grigoriev I.V."/>
            <person name="Rokhsar D.S."/>
            <person name="Grossman A.R."/>
        </authorList>
    </citation>
    <scope>NUCLEOTIDE SEQUENCE [LARGE SCALE GENOMIC DNA]</scope>
    <source>
        <strain evidence="6">CC-503</strain>
    </source>
</reference>
<evidence type="ECO:0000256" key="3">
    <source>
        <dbReference type="ARBA" id="ARBA00022679"/>
    </source>
</evidence>
<feature type="compositionally biased region" description="Low complexity" evidence="4">
    <location>
        <begin position="254"/>
        <end position="280"/>
    </location>
</feature>
<dbReference type="FunCoup" id="A0A2K3DEF6">
    <property type="interactions" value="144"/>
</dbReference>
<sequence>MALLADKTLAAATFRTVETGLQARGRLAPVCALRSRQSSNSDASSSGPARQPARSPAAAVDDGAGAPAKPGPAPRTRRVTSAAQPEKPAPDGEPSTSSSRTGLDSASAPRYPRSPRSAQAPGGATPPAAAAGAAASAAPSPTSPSTASSTASSSSPSTAPASGLPAASAGLPGGLTPELLALYGLSDEQHGQMNTYLDHMLEVNQTMNLTAVRDKGDAWQRHVVDSLALLPVIERHAAAMGLLRPAGPAVAGAEAGAAEARGSSGRSAGSSSGSSSRSSGDGVELRLIDVGTGAGLPGMIIAAARPQWKVTLLDTLRKRCDFLKEAAARAGLRNVDVVWCRAEEGGRRPELRQAYDVAVARAVAETRVLAELCMPFVRTGGLWVAAKGPDPEAEVAAASNAIGQLGGRKLALERVSSTTLAPAAAPAPGSAAAGAGEAATASDALGAAGEGQAQQAQAQQFTALVVLKDKSTPARFPRQPGTPNKKPL</sequence>
<evidence type="ECO:0000256" key="4">
    <source>
        <dbReference type="SAM" id="MobiDB-lite"/>
    </source>
</evidence>
<dbReference type="SUPFAM" id="SSF53335">
    <property type="entry name" value="S-adenosyl-L-methionine-dependent methyltransferases"/>
    <property type="match status" value="1"/>
</dbReference>
<dbReference type="RefSeq" id="XP_042921231.1">
    <property type="nucleotide sequence ID" value="XM_043065720.1"/>
</dbReference>
<organism evidence="5 6">
    <name type="scientific">Chlamydomonas reinhardtii</name>
    <name type="common">Chlamydomonas smithii</name>
    <dbReference type="NCBI Taxonomy" id="3055"/>
    <lineage>
        <taxon>Eukaryota</taxon>
        <taxon>Viridiplantae</taxon>
        <taxon>Chlorophyta</taxon>
        <taxon>core chlorophytes</taxon>
        <taxon>Chlorophyceae</taxon>
        <taxon>CS clade</taxon>
        <taxon>Chlamydomonadales</taxon>
        <taxon>Chlamydomonadaceae</taxon>
        <taxon>Chlamydomonas</taxon>
    </lineage>
</organism>
<dbReference type="Pfam" id="PF02527">
    <property type="entry name" value="GidB"/>
    <property type="match status" value="2"/>
</dbReference>
<dbReference type="ExpressionAtlas" id="A0A2K3DEF6">
    <property type="expression patterns" value="baseline"/>
</dbReference>
<feature type="region of interest" description="Disordered" evidence="4">
    <location>
        <begin position="422"/>
        <end position="453"/>
    </location>
</feature>
<keyword evidence="2" id="KW-0698">rRNA processing</keyword>
<dbReference type="Proteomes" id="UP000006906">
    <property type="component" value="Chromosome 9"/>
</dbReference>
<feature type="region of interest" description="Disordered" evidence="4">
    <location>
        <begin position="254"/>
        <end position="281"/>
    </location>
</feature>
<keyword evidence="3" id="KW-0808">Transferase</keyword>
<dbReference type="GeneID" id="5720298"/>
<keyword evidence="6" id="KW-1185">Reference proteome</keyword>
<dbReference type="InterPro" id="IPR003682">
    <property type="entry name" value="rRNA_ssu_MeTfrase_G"/>
</dbReference>
<keyword evidence="1" id="KW-0963">Cytoplasm</keyword>
<evidence type="ECO:0000256" key="2">
    <source>
        <dbReference type="ARBA" id="ARBA00022552"/>
    </source>
</evidence>
<dbReference type="EMBL" id="CM008970">
    <property type="protein sequence ID" value="PNW78921.1"/>
    <property type="molecule type" value="Genomic_DNA"/>
</dbReference>
<dbReference type="InterPro" id="IPR029063">
    <property type="entry name" value="SAM-dependent_MTases_sf"/>
</dbReference>
<gene>
    <name evidence="5" type="ORF">CHLRE_09g394584v5</name>
</gene>
<feature type="region of interest" description="Disordered" evidence="4">
    <location>
        <begin position="33"/>
        <end position="170"/>
    </location>
</feature>